<dbReference type="STRING" id="1802389.A3C17_03720"/>
<dbReference type="AlphaFoldDB" id="A0A1F7TZ37"/>
<dbReference type="SUPFAM" id="SSF57997">
    <property type="entry name" value="Tropomyosin"/>
    <property type="match status" value="1"/>
</dbReference>
<dbReference type="Gene3D" id="1.10.287.1490">
    <property type="match status" value="1"/>
</dbReference>
<dbReference type="EMBL" id="MGDX01000016">
    <property type="protein sequence ID" value="OGL71232.1"/>
    <property type="molecule type" value="Genomic_DNA"/>
</dbReference>
<dbReference type="Proteomes" id="UP000177097">
    <property type="component" value="Unassembled WGS sequence"/>
</dbReference>
<name>A0A1F7TZ37_9BACT</name>
<reference evidence="2 3" key="1">
    <citation type="journal article" date="2016" name="Nat. Commun.">
        <title>Thousands of microbial genomes shed light on interconnected biogeochemical processes in an aquifer system.</title>
        <authorList>
            <person name="Anantharaman K."/>
            <person name="Brown C.T."/>
            <person name="Hug L.A."/>
            <person name="Sharon I."/>
            <person name="Castelle C.J."/>
            <person name="Probst A.J."/>
            <person name="Thomas B.C."/>
            <person name="Singh A."/>
            <person name="Wilkins M.J."/>
            <person name="Karaoz U."/>
            <person name="Brodie E.L."/>
            <person name="Williams K.H."/>
            <person name="Hubbard S.S."/>
            <person name="Banfield J.F."/>
        </authorList>
    </citation>
    <scope>NUCLEOTIDE SEQUENCE [LARGE SCALE GENOMIC DNA]</scope>
</reference>
<proteinExistence type="predicted"/>
<keyword evidence="1" id="KW-0175">Coiled coil</keyword>
<feature type="coiled-coil region" evidence="1">
    <location>
        <begin position="196"/>
        <end position="345"/>
    </location>
</feature>
<protein>
    <submittedName>
        <fullName evidence="2">Uncharacterized protein</fullName>
    </submittedName>
</protein>
<evidence type="ECO:0000313" key="3">
    <source>
        <dbReference type="Proteomes" id="UP000177097"/>
    </source>
</evidence>
<organism evidence="2 3">
    <name type="scientific">Candidatus Uhrbacteria bacterium RIFCSPHIGHO2_02_FULL_53_13</name>
    <dbReference type="NCBI Taxonomy" id="1802389"/>
    <lineage>
        <taxon>Bacteria</taxon>
        <taxon>Candidatus Uhriibacteriota</taxon>
    </lineage>
</organism>
<evidence type="ECO:0000256" key="1">
    <source>
        <dbReference type="SAM" id="Coils"/>
    </source>
</evidence>
<sequence length="360" mass="39935">MVLSLVKIGTKTVMSNAANRYSISRQPEGVERVWKALERLGHKAKGHVPQFENNTLLKFWLASVRGRHELHGDRPKADGYARFLEGAGVALPSESHGLLIDLERINQLSGYFYSDALWIERDAEWLAARVRKLEAAIIVAEQSEDVDETKVSDVGESDIVEHAAVAEGEDDEDEVDASDTIADGLRPVQSDPTDRFDSAMARLEALRERAEQIDAVDQKIQAAESEFQRLDVDLERKRQELEAFNPKIAEKMTAQPSIELRLIQAQQEVSVLEAQLAAAREKLDEAMTESGQLTGEIESAICARDEASKALNAVEAECDAVITSCDTLEKQKKALELSAAEREEMVRIEALLRLLDSLGT</sequence>
<gene>
    <name evidence="2" type="ORF">A3C17_03720</name>
</gene>
<comment type="caution">
    <text evidence="2">The sequence shown here is derived from an EMBL/GenBank/DDBJ whole genome shotgun (WGS) entry which is preliminary data.</text>
</comment>
<accession>A0A1F7TZ37</accession>
<evidence type="ECO:0000313" key="2">
    <source>
        <dbReference type="EMBL" id="OGL71232.1"/>
    </source>
</evidence>